<comment type="caution">
    <text evidence="1">The sequence shown here is derived from an EMBL/GenBank/DDBJ whole genome shotgun (WGS) entry which is preliminary data.</text>
</comment>
<feature type="non-terminal residue" evidence="1">
    <location>
        <position position="92"/>
    </location>
</feature>
<accession>A0ABD0MRT9</accession>
<evidence type="ECO:0000313" key="2">
    <source>
        <dbReference type="Proteomes" id="UP001529510"/>
    </source>
</evidence>
<feature type="non-terminal residue" evidence="1">
    <location>
        <position position="1"/>
    </location>
</feature>
<protein>
    <submittedName>
        <fullName evidence="1">Uncharacterized protein</fullName>
    </submittedName>
</protein>
<keyword evidence="2" id="KW-1185">Reference proteome</keyword>
<proteinExistence type="predicted"/>
<gene>
    <name evidence="1" type="ORF">M9458_052476</name>
</gene>
<dbReference type="AlphaFoldDB" id="A0ABD0MRT9"/>
<reference evidence="1 2" key="1">
    <citation type="submission" date="2024-05" db="EMBL/GenBank/DDBJ databases">
        <title>Genome sequencing and assembly of Indian major carp, Cirrhinus mrigala (Hamilton, 1822).</title>
        <authorList>
            <person name="Mohindra V."/>
            <person name="Chowdhury L.M."/>
            <person name="Lal K."/>
            <person name="Jena J.K."/>
        </authorList>
    </citation>
    <scope>NUCLEOTIDE SEQUENCE [LARGE SCALE GENOMIC DNA]</scope>
    <source>
        <strain evidence="1">CM1030</strain>
        <tissue evidence="1">Blood</tissue>
    </source>
</reference>
<dbReference type="EMBL" id="JAMKFB020000189">
    <property type="protein sequence ID" value="KAL0152753.1"/>
    <property type="molecule type" value="Genomic_DNA"/>
</dbReference>
<sequence length="92" mass="10255">RDRTRLHRIAHPVTRSVGCFSGYEGRMAVCGGVCLPGTGRRSLLLKEHMYLTLIYVFGSLKSEEANLHFPRPKRTQAANQACIGVGYECVFV</sequence>
<evidence type="ECO:0000313" key="1">
    <source>
        <dbReference type="EMBL" id="KAL0152753.1"/>
    </source>
</evidence>
<name>A0ABD0MRT9_CIRMR</name>
<dbReference type="Proteomes" id="UP001529510">
    <property type="component" value="Unassembled WGS sequence"/>
</dbReference>
<organism evidence="1 2">
    <name type="scientific">Cirrhinus mrigala</name>
    <name type="common">Mrigala</name>
    <dbReference type="NCBI Taxonomy" id="683832"/>
    <lineage>
        <taxon>Eukaryota</taxon>
        <taxon>Metazoa</taxon>
        <taxon>Chordata</taxon>
        <taxon>Craniata</taxon>
        <taxon>Vertebrata</taxon>
        <taxon>Euteleostomi</taxon>
        <taxon>Actinopterygii</taxon>
        <taxon>Neopterygii</taxon>
        <taxon>Teleostei</taxon>
        <taxon>Ostariophysi</taxon>
        <taxon>Cypriniformes</taxon>
        <taxon>Cyprinidae</taxon>
        <taxon>Labeoninae</taxon>
        <taxon>Labeonini</taxon>
        <taxon>Cirrhinus</taxon>
    </lineage>
</organism>